<dbReference type="OMA" id="MEAIWNS"/>
<evidence type="ECO:0000259" key="1">
    <source>
        <dbReference type="Pfam" id="PF20865"/>
    </source>
</evidence>
<feature type="domain" description="FAM186A/B C-terminal" evidence="1">
    <location>
        <begin position="2"/>
        <end position="84"/>
    </location>
</feature>
<dbReference type="PANTHER" id="PTHR33590:SF2">
    <property type="entry name" value="PROTEIN FAM186A"/>
    <property type="match status" value="1"/>
</dbReference>
<dbReference type="InterPro" id="IPR049146">
    <property type="entry name" value="FAM186A_B_C"/>
</dbReference>
<reference evidence="2" key="1">
    <citation type="submission" date="2025-08" db="UniProtKB">
        <authorList>
            <consortium name="Ensembl"/>
        </authorList>
    </citation>
    <scope>IDENTIFICATION</scope>
</reference>
<dbReference type="Pfam" id="PF20865">
    <property type="entry name" value="FAM186A-B_C"/>
    <property type="match status" value="1"/>
</dbReference>
<protein>
    <submittedName>
        <fullName evidence="2">Family with sequence similarity 186, member A</fullName>
    </submittedName>
</protein>
<dbReference type="AlphaFoldDB" id="A0A8C2LMW3"/>
<organism evidence="2 3">
    <name type="scientific">Cricetulus griseus</name>
    <name type="common">Chinese hamster</name>
    <name type="synonym">Cricetulus barabensis griseus</name>
    <dbReference type="NCBI Taxonomy" id="10029"/>
    <lineage>
        <taxon>Eukaryota</taxon>
        <taxon>Metazoa</taxon>
        <taxon>Chordata</taxon>
        <taxon>Craniata</taxon>
        <taxon>Vertebrata</taxon>
        <taxon>Euteleostomi</taxon>
        <taxon>Mammalia</taxon>
        <taxon>Eutheria</taxon>
        <taxon>Euarchontoglires</taxon>
        <taxon>Glires</taxon>
        <taxon>Rodentia</taxon>
        <taxon>Myomorpha</taxon>
        <taxon>Muroidea</taxon>
        <taxon>Cricetidae</taxon>
        <taxon>Cricetinae</taxon>
        <taxon>Cricetulus</taxon>
    </lineage>
</organism>
<proteinExistence type="predicted"/>
<dbReference type="PANTHER" id="PTHR33590">
    <property type="entry name" value="GLUTENIN, HIGH MOLECULAR WEIGHT SUBUNIT PW212-RELATED PROTEIN"/>
    <property type="match status" value="1"/>
</dbReference>
<name>A0A8C2LMW3_CRIGR</name>
<accession>A0A8C2LMW3</accession>
<reference evidence="2" key="2">
    <citation type="submission" date="2025-09" db="UniProtKB">
        <authorList>
            <consortium name="Ensembl"/>
        </authorList>
    </citation>
    <scope>IDENTIFICATION</scope>
</reference>
<dbReference type="Proteomes" id="UP000694386">
    <property type="component" value="Unplaced"/>
</dbReference>
<sequence length="105" mass="11961">VPVASSFKKIPDFTKIQRPVLELLTEDNKKPDIFKTVGQEAQMEAIWNSDLSTSSYPITEKTPLNTLWAQLGGYPDIPRLLQLDIQWTFRKSLASIRAQCKKTPK</sequence>
<evidence type="ECO:0000313" key="3">
    <source>
        <dbReference type="Proteomes" id="UP000694386"/>
    </source>
</evidence>
<evidence type="ECO:0000313" key="2">
    <source>
        <dbReference type="Ensembl" id="ENSCGRP00001005529.1"/>
    </source>
</evidence>
<dbReference type="GeneTree" id="ENSGT01120000272144"/>
<dbReference type="Ensembl" id="ENSCGRT00001008524.1">
    <property type="protein sequence ID" value="ENSCGRP00001005529.1"/>
    <property type="gene ID" value="ENSCGRG00001007279.1"/>
</dbReference>